<reference evidence="2" key="1">
    <citation type="submission" date="2023-01" db="EMBL/GenBank/DDBJ databases">
        <title>Key to firefly adult light organ development and bioluminescence: homeobox transcription factors regulate luciferase expression and transportation to peroxisome.</title>
        <authorList>
            <person name="Fu X."/>
        </authorList>
    </citation>
    <scope>NUCLEOTIDE SEQUENCE [LARGE SCALE GENOMIC DNA]</scope>
</reference>
<dbReference type="InterPro" id="IPR013877">
    <property type="entry name" value="YAP-bd/ALF4/Glomulin"/>
</dbReference>
<evidence type="ECO:0000313" key="2">
    <source>
        <dbReference type="Proteomes" id="UP001353858"/>
    </source>
</evidence>
<dbReference type="EMBL" id="JARPUR010000007">
    <property type="protein sequence ID" value="KAK4872686.1"/>
    <property type="molecule type" value="Genomic_DNA"/>
</dbReference>
<dbReference type="GO" id="GO:0005737">
    <property type="term" value="C:cytoplasm"/>
    <property type="evidence" value="ECO:0007669"/>
    <property type="project" value="TreeGrafter"/>
</dbReference>
<dbReference type="PANTHER" id="PTHR15430:SF1">
    <property type="entry name" value="GLOMULIN"/>
    <property type="match status" value="1"/>
</dbReference>
<dbReference type="InterPro" id="IPR019516">
    <property type="entry name" value="Glomulin/ALF4"/>
</dbReference>
<protein>
    <recommendedName>
        <fullName evidence="3">Glomulin</fullName>
    </recommendedName>
</protein>
<accession>A0AAN7S6B7</accession>
<dbReference type="GO" id="GO:0055105">
    <property type="term" value="F:ubiquitin-protein transferase inhibitor activity"/>
    <property type="evidence" value="ECO:0007669"/>
    <property type="project" value="TreeGrafter"/>
</dbReference>
<dbReference type="Proteomes" id="UP001353858">
    <property type="component" value="Unassembled WGS sequence"/>
</dbReference>
<sequence length="538" mass="61601">MEESNNFLKQIEKYVCENNVDDAVALIKNHRNEISNILADVVPFLLTKTDIRCSEQILIAFAEECDPEEVLLQLIEDIDRCTEDAKFLVMCQALLRALLRLPEKRLNSLGWGLNAVHSYLLKINLPDNVELNEDEEILMDADTVVERISFLCASLLPFYSALVDNCKNDGGERKIVVLKFVLQVLGKPLAFLDLKSGKTTSKARRISERIVEMIFELNADIFAISDLGSGCDIGCVDALALSTLFYLVLSEKVEVRKVPKVYDNVYVFQESVALAAELFKYESQFVQHNGLCLIEVIIDRIRTNSLSYLLLDSEHHNHFCKALTRIIVYSHLEVYRKKGLDLYRRYLFLFEPKGRYLIVYNLMGILNHTGIIGYTVTQYKDMMMHELDKSDLSPYFTKSNLFRVLDRFCLLPNQEESDLIELADQIVAALNLLRYLIIRDKANVTGIWDYLKKLENTYLVPMKTALTLSRAHYELKIKDLKDESGEGDKGDSKVSVTVAGHTLNELPTNEKIKFLYSALTTFDVIENLLCRINELIEM</sequence>
<keyword evidence="2" id="KW-1185">Reference proteome</keyword>
<dbReference type="Pfam" id="PF08568">
    <property type="entry name" value="Kinetochor_Ybp2"/>
    <property type="match status" value="1"/>
</dbReference>
<evidence type="ECO:0008006" key="3">
    <source>
        <dbReference type="Google" id="ProtNLM"/>
    </source>
</evidence>
<proteinExistence type="predicted"/>
<dbReference type="PANTHER" id="PTHR15430">
    <property type="entry name" value="GLOMULIN"/>
    <property type="match status" value="1"/>
</dbReference>
<organism evidence="1 2">
    <name type="scientific">Aquatica leii</name>
    <dbReference type="NCBI Taxonomy" id="1421715"/>
    <lineage>
        <taxon>Eukaryota</taxon>
        <taxon>Metazoa</taxon>
        <taxon>Ecdysozoa</taxon>
        <taxon>Arthropoda</taxon>
        <taxon>Hexapoda</taxon>
        <taxon>Insecta</taxon>
        <taxon>Pterygota</taxon>
        <taxon>Neoptera</taxon>
        <taxon>Endopterygota</taxon>
        <taxon>Coleoptera</taxon>
        <taxon>Polyphaga</taxon>
        <taxon>Elateriformia</taxon>
        <taxon>Elateroidea</taxon>
        <taxon>Lampyridae</taxon>
        <taxon>Luciolinae</taxon>
        <taxon>Aquatica</taxon>
    </lineage>
</organism>
<gene>
    <name evidence="1" type="ORF">RN001_014715</name>
</gene>
<name>A0AAN7S6B7_9COLE</name>
<evidence type="ECO:0000313" key="1">
    <source>
        <dbReference type="EMBL" id="KAK4872686.1"/>
    </source>
</evidence>
<dbReference type="AlphaFoldDB" id="A0AAN7S6B7"/>
<comment type="caution">
    <text evidence="1">The sequence shown here is derived from an EMBL/GenBank/DDBJ whole genome shotgun (WGS) entry which is preliminary data.</text>
</comment>